<comment type="similarity">
    <text evidence="3">Belongs to the CobD/CbiB family.</text>
</comment>
<dbReference type="InterPro" id="IPR004485">
    <property type="entry name" value="Cobalamin_biosynth_CobD/CbiB"/>
</dbReference>
<keyword evidence="8 9" id="KW-0472">Membrane</keyword>
<evidence type="ECO:0000313" key="11">
    <source>
        <dbReference type="Proteomes" id="UP001174909"/>
    </source>
</evidence>
<organism evidence="10 11">
    <name type="scientific">Geodia barretti</name>
    <name type="common">Barrett's horny sponge</name>
    <dbReference type="NCBI Taxonomy" id="519541"/>
    <lineage>
        <taxon>Eukaryota</taxon>
        <taxon>Metazoa</taxon>
        <taxon>Porifera</taxon>
        <taxon>Demospongiae</taxon>
        <taxon>Heteroscleromorpha</taxon>
        <taxon>Tetractinellida</taxon>
        <taxon>Astrophorina</taxon>
        <taxon>Geodiidae</taxon>
        <taxon>Geodia</taxon>
    </lineage>
</organism>
<reference evidence="10" key="1">
    <citation type="submission" date="2023-03" db="EMBL/GenBank/DDBJ databases">
        <authorList>
            <person name="Steffen K."/>
            <person name="Cardenas P."/>
        </authorList>
    </citation>
    <scope>NUCLEOTIDE SEQUENCE</scope>
</reference>
<keyword evidence="11" id="KW-1185">Reference proteome</keyword>
<evidence type="ECO:0000256" key="8">
    <source>
        <dbReference type="ARBA" id="ARBA00023136"/>
    </source>
</evidence>
<feature type="transmembrane region" description="Helical" evidence="9">
    <location>
        <begin position="254"/>
        <end position="277"/>
    </location>
</feature>
<dbReference type="PANTHER" id="PTHR34308">
    <property type="entry name" value="COBALAMIN BIOSYNTHESIS PROTEIN CBIB"/>
    <property type="match status" value="1"/>
</dbReference>
<comment type="subcellular location">
    <subcellularLocation>
        <location evidence="1">Cell membrane</location>
        <topology evidence="1">Multi-pass membrane protein</topology>
    </subcellularLocation>
</comment>
<sequence length="280" mass="29182">MLLFAAPDWPVGPGVPFVLLIALALDALIGDPRWLPHPIRLMGWLTGLLDRTLNRERHGAVIRVAFGAVAVLLVAGVSAAAGWLIADQASALGWGWLAELALVTMLLAQRTMADHMVRVARALDTGADPARAAVRHIVGRDVRALDEYGIARAAIESGAENYSDGVVAPAFWYLLLGLPGLLAYKAINTMDSMIGHRSPRHHSPNAGWPEAAMAGALGLALLGPRHYEGEAAADEAGSATAANDATADDVRRTVWVFAAACALVAVLTAAIAAGTALSGS</sequence>
<keyword evidence="5" id="KW-0169">Cobalamin biosynthesis</keyword>
<comment type="pathway">
    <text evidence="2">Cofactor biosynthesis; adenosylcobalamin biosynthesis.</text>
</comment>
<keyword evidence="6 9" id="KW-0812">Transmembrane</keyword>
<keyword evidence="4" id="KW-1003">Cell membrane</keyword>
<keyword evidence="7 9" id="KW-1133">Transmembrane helix</keyword>
<gene>
    <name evidence="10" type="ORF">GBAR_LOCUS30707</name>
</gene>
<evidence type="ECO:0000256" key="4">
    <source>
        <dbReference type="ARBA" id="ARBA00022475"/>
    </source>
</evidence>
<dbReference type="HAMAP" id="MF_00024">
    <property type="entry name" value="CobD_CbiB"/>
    <property type="match status" value="1"/>
</dbReference>
<accession>A0AA35TY29</accession>
<comment type="caution">
    <text evidence="10">The sequence shown here is derived from an EMBL/GenBank/DDBJ whole genome shotgun (WGS) entry which is preliminary data.</text>
</comment>
<dbReference type="AlphaFoldDB" id="A0AA35TY29"/>
<dbReference type="Proteomes" id="UP001174909">
    <property type="component" value="Unassembled WGS sequence"/>
</dbReference>
<protein>
    <submittedName>
        <fullName evidence="10">Cobalamin biosynthesis protein CobD</fullName>
    </submittedName>
</protein>
<proteinExistence type="inferred from homology"/>
<evidence type="ECO:0000256" key="7">
    <source>
        <dbReference type="ARBA" id="ARBA00022989"/>
    </source>
</evidence>
<name>A0AA35TY29_GEOBA</name>
<evidence type="ECO:0000256" key="9">
    <source>
        <dbReference type="SAM" id="Phobius"/>
    </source>
</evidence>
<dbReference type="GO" id="GO:0005886">
    <property type="term" value="C:plasma membrane"/>
    <property type="evidence" value="ECO:0007669"/>
    <property type="project" value="UniProtKB-SubCell"/>
</dbReference>
<evidence type="ECO:0000256" key="6">
    <source>
        <dbReference type="ARBA" id="ARBA00022692"/>
    </source>
</evidence>
<evidence type="ECO:0000256" key="5">
    <source>
        <dbReference type="ARBA" id="ARBA00022573"/>
    </source>
</evidence>
<dbReference type="Pfam" id="PF03186">
    <property type="entry name" value="CobD_Cbib"/>
    <property type="match status" value="1"/>
</dbReference>
<feature type="transmembrane region" description="Helical" evidence="9">
    <location>
        <begin position="12"/>
        <end position="30"/>
    </location>
</feature>
<dbReference type="EMBL" id="CASHTH010004350">
    <property type="protein sequence ID" value="CAI8056354.1"/>
    <property type="molecule type" value="Genomic_DNA"/>
</dbReference>
<dbReference type="PANTHER" id="PTHR34308:SF1">
    <property type="entry name" value="COBALAMIN BIOSYNTHESIS PROTEIN CBIB"/>
    <property type="match status" value="1"/>
</dbReference>
<dbReference type="GO" id="GO:0048472">
    <property type="term" value="F:threonine-phosphate decarboxylase activity"/>
    <property type="evidence" value="ECO:0007669"/>
    <property type="project" value="InterPro"/>
</dbReference>
<evidence type="ECO:0000256" key="3">
    <source>
        <dbReference type="ARBA" id="ARBA00006263"/>
    </source>
</evidence>
<evidence type="ECO:0000313" key="10">
    <source>
        <dbReference type="EMBL" id="CAI8056354.1"/>
    </source>
</evidence>
<feature type="transmembrane region" description="Helical" evidence="9">
    <location>
        <begin position="60"/>
        <end position="85"/>
    </location>
</feature>
<evidence type="ECO:0000256" key="2">
    <source>
        <dbReference type="ARBA" id="ARBA00004953"/>
    </source>
</evidence>
<evidence type="ECO:0000256" key="1">
    <source>
        <dbReference type="ARBA" id="ARBA00004651"/>
    </source>
</evidence>